<keyword evidence="3" id="KW-1185">Reference proteome</keyword>
<sequence>MEEVGKSTDPSPAAASAASVSSVLGNDDLLRLILLRLEFPTSLVRAAAVSKRWLRHASDPAFLRAFRRLHPPRVLGCYAVTDAYPIRFVPVPLPPELASVVRRGSFRLVGDVSKNFDCGHGRLLFFDTFRDNPYGMCRPLHCDRGLTALPLPPFPGHPLDPEMFFHPFPAEAEGVLLDHGILLSEDDVDDLSCNPGENGIRVHVREIRHIRSAGTSDIHGFHFACIWQGLHVY</sequence>
<comment type="caution">
    <text evidence="2">The sequence shown here is derived from an EMBL/GenBank/DDBJ whole genome shotgun (WGS) entry which is preliminary data.</text>
</comment>
<dbReference type="InterPro" id="IPR036047">
    <property type="entry name" value="F-box-like_dom_sf"/>
</dbReference>
<evidence type="ECO:0000259" key="1">
    <source>
        <dbReference type="Pfam" id="PF12937"/>
    </source>
</evidence>
<name>A0A5J9V1X1_9POAL</name>
<dbReference type="AlphaFoldDB" id="A0A5J9V1X1"/>
<gene>
    <name evidence="2" type="ORF">EJB05_21822</name>
</gene>
<evidence type="ECO:0000313" key="2">
    <source>
        <dbReference type="EMBL" id="TVU30212.1"/>
    </source>
</evidence>
<organism evidence="2 3">
    <name type="scientific">Eragrostis curvula</name>
    <name type="common">weeping love grass</name>
    <dbReference type="NCBI Taxonomy" id="38414"/>
    <lineage>
        <taxon>Eukaryota</taxon>
        <taxon>Viridiplantae</taxon>
        <taxon>Streptophyta</taxon>
        <taxon>Embryophyta</taxon>
        <taxon>Tracheophyta</taxon>
        <taxon>Spermatophyta</taxon>
        <taxon>Magnoliopsida</taxon>
        <taxon>Liliopsida</taxon>
        <taxon>Poales</taxon>
        <taxon>Poaceae</taxon>
        <taxon>PACMAD clade</taxon>
        <taxon>Chloridoideae</taxon>
        <taxon>Eragrostideae</taxon>
        <taxon>Eragrostidinae</taxon>
        <taxon>Eragrostis</taxon>
    </lineage>
</organism>
<evidence type="ECO:0000313" key="3">
    <source>
        <dbReference type="Proteomes" id="UP000324897"/>
    </source>
</evidence>
<feature type="domain" description="F-box" evidence="1">
    <location>
        <begin position="27"/>
        <end position="62"/>
    </location>
</feature>
<proteinExistence type="predicted"/>
<protein>
    <recommendedName>
        <fullName evidence="1">F-box domain-containing protein</fullName>
    </recommendedName>
</protein>
<dbReference type="Gramene" id="TVU30212">
    <property type="protein sequence ID" value="TVU30212"/>
    <property type="gene ID" value="EJB05_21822"/>
</dbReference>
<feature type="non-terminal residue" evidence="2">
    <location>
        <position position="1"/>
    </location>
</feature>
<dbReference type="PANTHER" id="PTHR33207">
    <property type="entry name" value="F-BOX DOMAIN CONTAINING PROTEIN-RELATED"/>
    <property type="match status" value="1"/>
</dbReference>
<dbReference type="SUPFAM" id="SSF81383">
    <property type="entry name" value="F-box domain"/>
    <property type="match status" value="1"/>
</dbReference>
<dbReference type="Pfam" id="PF12937">
    <property type="entry name" value="F-box-like"/>
    <property type="match status" value="1"/>
</dbReference>
<dbReference type="Proteomes" id="UP000324897">
    <property type="component" value="Chromosome 1"/>
</dbReference>
<dbReference type="InterPro" id="IPR001810">
    <property type="entry name" value="F-box_dom"/>
</dbReference>
<reference evidence="2 3" key="1">
    <citation type="journal article" date="2019" name="Sci. Rep.">
        <title>A high-quality genome of Eragrostis curvula grass provides insights into Poaceae evolution and supports new strategies to enhance forage quality.</title>
        <authorList>
            <person name="Carballo J."/>
            <person name="Santos B.A.C.M."/>
            <person name="Zappacosta D."/>
            <person name="Garbus I."/>
            <person name="Selva J.P."/>
            <person name="Gallo C.A."/>
            <person name="Diaz A."/>
            <person name="Albertini E."/>
            <person name="Caccamo M."/>
            <person name="Echenique V."/>
        </authorList>
    </citation>
    <scope>NUCLEOTIDE SEQUENCE [LARGE SCALE GENOMIC DNA]</scope>
    <source>
        <strain evidence="3">cv. Victoria</strain>
        <tissue evidence="2">Leaf</tissue>
    </source>
</reference>
<dbReference type="EMBL" id="RWGY01000011">
    <property type="protein sequence ID" value="TVU30212.1"/>
    <property type="molecule type" value="Genomic_DNA"/>
</dbReference>
<accession>A0A5J9V1X1</accession>